<dbReference type="AlphaFoldDB" id="A0A8I2AEB3"/>
<proteinExistence type="predicted"/>
<evidence type="ECO:0000313" key="2">
    <source>
        <dbReference type="EMBL" id="MBQ0268573.1"/>
    </source>
</evidence>
<evidence type="ECO:0000259" key="1">
    <source>
        <dbReference type="PROSITE" id="PS51750"/>
    </source>
</evidence>
<evidence type="ECO:0000313" key="3">
    <source>
        <dbReference type="Proteomes" id="UP000674270"/>
    </source>
</evidence>
<dbReference type="Proteomes" id="UP000674270">
    <property type="component" value="Unassembled WGS sequence"/>
</dbReference>
<dbReference type="PROSITE" id="PS51750">
    <property type="entry name" value="BRO_N"/>
    <property type="match status" value="1"/>
</dbReference>
<dbReference type="InterPro" id="IPR003497">
    <property type="entry name" value="BRO_N_domain"/>
</dbReference>
<dbReference type="SMART" id="SM01040">
    <property type="entry name" value="Bro-N"/>
    <property type="match status" value="1"/>
</dbReference>
<reference evidence="2" key="1">
    <citation type="submission" date="2021-03" db="EMBL/GenBank/DDBJ databases">
        <authorList>
            <person name="Stanton E."/>
        </authorList>
    </citation>
    <scope>NUCLEOTIDE SEQUENCE</scope>
    <source>
        <strain evidence="2">2020EL-00113</strain>
    </source>
</reference>
<gene>
    <name evidence="2" type="ORF">J7T18_09710</name>
</gene>
<organism evidence="2 3">
    <name type="scientific">Providencia huaxiensis</name>
    <dbReference type="NCBI Taxonomy" id="2027290"/>
    <lineage>
        <taxon>Bacteria</taxon>
        <taxon>Pseudomonadati</taxon>
        <taxon>Pseudomonadota</taxon>
        <taxon>Gammaproteobacteria</taxon>
        <taxon>Enterobacterales</taxon>
        <taxon>Morganellaceae</taxon>
        <taxon>Providencia</taxon>
    </lineage>
</organism>
<feature type="domain" description="Bro-N" evidence="1">
    <location>
        <begin position="1"/>
        <end position="114"/>
    </location>
</feature>
<dbReference type="RefSeq" id="WP_210848421.1">
    <property type="nucleotide sequence ID" value="NZ_JAGKLY010000003.1"/>
</dbReference>
<name>A0A8I2AEB3_9GAMM</name>
<accession>A0A8I2AEB3</accession>
<sequence length="193" mass="21956">MNIVAKKELTFQSVSMAVVNIGGSVWLSSSDLAKALGYKSQKSITNLYNSNADEFSPQMTQVIDSVTSGNYKKKQRVFSLRGAHLIAMFARTSVAKLFRKWVLDILDKEVEKVELVKPVTQREKDAHNINALAKHYDVFYKAWKESIYPMLRKMESPLAGNLVDRFQDGYAFTMILKRELNGRLSNGEVPRLF</sequence>
<dbReference type="Pfam" id="PF02498">
    <property type="entry name" value="Bro-N"/>
    <property type="match status" value="1"/>
</dbReference>
<dbReference type="EMBL" id="JAGKLY010000003">
    <property type="protein sequence ID" value="MBQ0268573.1"/>
    <property type="molecule type" value="Genomic_DNA"/>
</dbReference>
<comment type="caution">
    <text evidence="2">The sequence shown here is derived from an EMBL/GenBank/DDBJ whole genome shotgun (WGS) entry which is preliminary data.</text>
</comment>
<protein>
    <recommendedName>
        <fullName evidence="1">Bro-N domain-containing protein</fullName>
    </recommendedName>
</protein>